<name>A0AAD5ZRF8_9POAL</name>
<dbReference type="InterPro" id="IPR016195">
    <property type="entry name" value="Pol/histidinol_Pase-like"/>
</dbReference>
<reference evidence="2 3" key="1">
    <citation type="journal article" date="2022" name="Cell">
        <title>Repeat-based holocentromeres influence genome architecture and karyotype evolution.</title>
        <authorList>
            <person name="Hofstatter P.G."/>
            <person name="Thangavel G."/>
            <person name="Lux T."/>
            <person name="Neumann P."/>
            <person name="Vondrak T."/>
            <person name="Novak P."/>
            <person name="Zhang M."/>
            <person name="Costa L."/>
            <person name="Castellani M."/>
            <person name="Scott A."/>
            <person name="Toegelov H."/>
            <person name="Fuchs J."/>
            <person name="Mata-Sucre Y."/>
            <person name="Dias Y."/>
            <person name="Vanzela A.L.L."/>
            <person name="Huettel B."/>
            <person name="Almeida C.C.S."/>
            <person name="Simkova H."/>
            <person name="Souza G."/>
            <person name="Pedrosa-Harand A."/>
            <person name="Macas J."/>
            <person name="Mayer K.F.X."/>
            <person name="Houben A."/>
            <person name="Marques A."/>
        </authorList>
    </citation>
    <scope>NUCLEOTIDE SEQUENCE [LARGE SCALE GENOMIC DNA]</scope>
    <source>
        <strain evidence="2">RhyTen1mFocal</strain>
    </source>
</reference>
<dbReference type="InterPro" id="IPR052018">
    <property type="entry name" value="PHP_domain"/>
</dbReference>
<dbReference type="InterPro" id="IPR003141">
    <property type="entry name" value="Pol/His_phosphatase_N"/>
</dbReference>
<sequence>MGNNSRSKNKCKGKSKKRKIAVEQSVALSYVRNWVFSSSSGGGGDGDAAVFDDFLPSQALNFASSPAQVVFDLHSHSNHSDGYLSPSALVERAYKQGVKVLALTDHDTMSGIPEAVEAASKFGMRIIPGVEISALFSPSRATGSSEVVHILAYYSPCGPSRHDELECLLSSIRDGRYHRAKNILAKLTKLKLPVKWECVAQIAGEGVAPGRLHIARAMVKAGHVEDIRQAFNKYLHDDGPAYAVGSEPSAEKVVELIRSTGGVSALAHPWSLKNPVGVISALSDAGLDAIEVYRTDGKVAGFCELADIHGLIKIGGSDFHGKGKKGEAELGSVSLSVTTLYNFLKMGQPIWCNALKDMLLNFADNPSDSSLENIIRFAKLKEQSCCYLLDACTSWLSDDEKKSMNLDEIRRKLSDHSFCR</sequence>
<gene>
    <name evidence="2" type="ORF">LUZ61_006341</name>
</gene>
<dbReference type="Proteomes" id="UP001210211">
    <property type="component" value="Unassembled WGS sequence"/>
</dbReference>
<dbReference type="PANTHER" id="PTHR42924">
    <property type="entry name" value="EXONUCLEASE"/>
    <property type="match status" value="1"/>
</dbReference>
<dbReference type="EMBL" id="JAMRDG010000001">
    <property type="protein sequence ID" value="KAJ3702636.1"/>
    <property type="molecule type" value="Genomic_DNA"/>
</dbReference>
<dbReference type="Gene3D" id="1.10.150.650">
    <property type="match status" value="1"/>
</dbReference>
<dbReference type="Gene3D" id="3.20.20.140">
    <property type="entry name" value="Metal-dependent hydrolases"/>
    <property type="match status" value="1"/>
</dbReference>
<dbReference type="SUPFAM" id="SSF89550">
    <property type="entry name" value="PHP domain-like"/>
    <property type="match status" value="1"/>
</dbReference>
<evidence type="ECO:0000259" key="1">
    <source>
        <dbReference type="SMART" id="SM00481"/>
    </source>
</evidence>
<dbReference type="InterPro" id="IPR004013">
    <property type="entry name" value="PHP_dom"/>
</dbReference>
<evidence type="ECO:0000313" key="2">
    <source>
        <dbReference type="EMBL" id="KAJ3702636.1"/>
    </source>
</evidence>
<dbReference type="AlphaFoldDB" id="A0AAD5ZRF8"/>
<accession>A0AAD5ZRF8</accession>
<proteinExistence type="predicted"/>
<dbReference type="SMART" id="SM00481">
    <property type="entry name" value="POLIIIAc"/>
    <property type="match status" value="1"/>
</dbReference>
<keyword evidence="3" id="KW-1185">Reference proteome</keyword>
<dbReference type="CDD" id="cd07438">
    <property type="entry name" value="PHP_HisPPase_AMP"/>
    <property type="match status" value="1"/>
</dbReference>
<organism evidence="2 3">
    <name type="scientific">Rhynchospora tenuis</name>
    <dbReference type="NCBI Taxonomy" id="198213"/>
    <lineage>
        <taxon>Eukaryota</taxon>
        <taxon>Viridiplantae</taxon>
        <taxon>Streptophyta</taxon>
        <taxon>Embryophyta</taxon>
        <taxon>Tracheophyta</taxon>
        <taxon>Spermatophyta</taxon>
        <taxon>Magnoliopsida</taxon>
        <taxon>Liliopsida</taxon>
        <taxon>Poales</taxon>
        <taxon>Cyperaceae</taxon>
        <taxon>Cyperoideae</taxon>
        <taxon>Rhynchosporeae</taxon>
        <taxon>Rhynchospora</taxon>
    </lineage>
</organism>
<dbReference type="Pfam" id="PF02811">
    <property type="entry name" value="PHP"/>
    <property type="match status" value="1"/>
</dbReference>
<evidence type="ECO:0000313" key="3">
    <source>
        <dbReference type="Proteomes" id="UP001210211"/>
    </source>
</evidence>
<comment type="caution">
    <text evidence="2">The sequence shown here is derived from an EMBL/GenBank/DDBJ whole genome shotgun (WGS) entry which is preliminary data.</text>
</comment>
<feature type="domain" description="Polymerase/histidinol phosphatase N-terminal" evidence="1">
    <location>
        <begin position="71"/>
        <end position="136"/>
    </location>
</feature>
<dbReference type="PANTHER" id="PTHR42924:SF17">
    <property type="entry name" value="OS03G0192000 PROTEIN"/>
    <property type="match status" value="1"/>
</dbReference>
<dbReference type="GO" id="GO:0035312">
    <property type="term" value="F:5'-3' DNA exonuclease activity"/>
    <property type="evidence" value="ECO:0007669"/>
    <property type="project" value="TreeGrafter"/>
</dbReference>
<protein>
    <recommendedName>
        <fullName evidence="1">Polymerase/histidinol phosphatase N-terminal domain-containing protein</fullName>
    </recommendedName>
</protein>
<dbReference type="GO" id="GO:0004534">
    <property type="term" value="F:5'-3' RNA exonuclease activity"/>
    <property type="evidence" value="ECO:0007669"/>
    <property type="project" value="TreeGrafter"/>
</dbReference>
<dbReference type="FunFam" id="1.10.150.650:FF:000002">
    <property type="entry name" value="PHP domain-containing protein"/>
    <property type="match status" value="1"/>
</dbReference>